<dbReference type="EC" id="3.1.1.32" evidence="4"/>
<evidence type="ECO:0000256" key="2">
    <source>
        <dbReference type="ARBA" id="ARBA00004613"/>
    </source>
</evidence>
<keyword evidence="7" id="KW-1015">Disulfide bond</keyword>
<evidence type="ECO:0000256" key="4">
    <source>
        <dbReference type="ARBA" id="ARBA00013179"/>
    </source>
</evidence>
<proteinExistence type="inferred from homology"/>
<dbReference type="SUPFAM" id="SSF53474">
    <property type="entry name" value="alpha/beta-Hydrolases"/>
    <property type="match status" value="3"/>
</dbReference>
<dbReference type="InterPro" id="IPR033906">
    <property type="entry name" value="Lipase_N"/>
</dbReference>
<evidence type="ECO:0000259" key="9">
    <source>
        <dbReference type="Pfam" id="PF00151"/>
    </source>
</evidence>
<evidence type="ECO:0000256" key="7">
    <source>
        <dbReference type="ARBA" id="ARBA00023157"/>
    </source>
</evidence>
<keyword evidence="11" id="KW-1185">Reference proteome</keyword>
<keyword evidence="6" id="KW-0378">Hydrolase</keyword>
<dbReference type="InterPro" id="IPR029058">
    <property type="entry name" value="AB_hydrolase_fold"/>
</dbReference>
<name>A0ABD2BU81_VESMC</name>
<protein>
    <recommendedName>
        <fullName evidence="4">phospholipase A1</fullName>
        <ecNumber evidence="4">3.1.1.32</ecNumber>
    </recommendedName>
</protein>
<dbReference type="InterPro" id="IPR000734">
    <property type="entry name" value="TAG_lipase"/>
</dbReference>
<gene>
    <name evidence="10" type="ORF">V1477_012678</name>
</gene>
<reference evidence="10 11" key="1">
    <citation type="journal article" date="2024" name="Ann. Entomol. Soc. Am.">
        <title>Genomic analyses of the southern and eastern yellowjacket wasps (Hymenoptera: Vespidae) reveal evolutionary signatures of social life.</title>
        <authorList>
            <person name="Catto M.A."/>
            <person name="Caine P.B."/>
            <person name="Orr S.E."/>
            <person name="Hunt B.G."/>
            <person name="Goodisman M.A.D."/>
        </authorList>
    </citation>
    <scope>NUCLEOTIDE SEQUENCE [LARGE SCALE GENOMIC DNA]</scope>
    <source>
        <strain evidence="10">232</strain>
        <tissue evidence="10">Head and thorax</tissue>
    </source>
</reference>
<dbReference type="InterPro" id="IPR013818">
    <property type="entry name" value="Lipase"/>
</dbReference>
<dbReference type="Proteomes" id="UP001607303">
    <property type="component" value="Unassembled WGS sequence"/>
</dbReference>
<evidence type="ECO:0000256" key="1">
    <source>
        <dbReference type="ARBA" id="ARBA00000111"/>
    </source>
</evidence>
<dbReference type="EMBL" id="JAYRBN010000066">
    <property type="protein sequence ID" value="KAL2736169.1"/>
    <property type="molecule type" value="Genomic_DNA"/>
</dbReference>
<dbReference type="GO" id="GO:0008970">
    <property type="term" value="F:phospholipase A1 activity"/>
    <property type="evidence" value="ECO:0007669"/>
    <property type="project" value="UniProtKB-EC"/>
</dbReference>
<evidence type="ECO:0000313" key="10">
    <source>
        <dbReference type="EMBL" id="KAL2736169.1"/>
    </source>
</evidence>
<sequence>MFVDDLSLSNELDRGLLPNCSLTPQAISFILFTREIPNGIVLTQQNLTSVEIFKKSDISSNPVVFLIHGFLSCPNQTNFLDVTRALIQKDKYIVISIDWKDGACTKQFILNKCLGYFQSVENTRIVGKYIAHFSKRLIQEHKLSVAKVRLIGHSLGAHIAGFAGKEFQTFRLGKYPEIIGLDPAGPSFSSNKCSERLCETDADYVQIIHTSKYLGIGKTIGTVDFYMNNGTNQPDCSDPLSYELDRGPKCPFNSDTVSIIIETRENRNRDLYTLQTLQNHPEFKKKTITRPVVFITHGFTSSASETNFINLAKALVDKDNYMVISIDWQTAACTNEAVGLKYLYYPTAASNTRLVGQYIATITQKLVKDYKISMANIRLIGHSLGAHVSGFAGKKVQELKLGKYSEIIGLDPARPSFDSNHCSERLCETDAEYVQIIHTSNYLGTEKILGTVDFYMNNGKNQPGCGRFFSEVCSHTRAVIYMAECIKHECCLIGIPRSKSSQPISSCTKQECVCVGLNAKKYPSRGSFYVPNITVFSIDWKKGACNGGASLLEYAGYFKAVENTREVGRYVANFTKILVEEYKIPLANILLIGHSLGAQVAGFAGKELQKLIGKYSQIVGLDPAGPFFSLNSCSQRICETDADYVQIIHTSVPLGTERTLGTIDFYMNNGIFQPGCNVDASCSHTKAVLYFTECIKRECCLIGIPWEEYVVFINILNFFMLILLQNEPKMITMRRSQSISTCTKDKCVCVGLSANNYPGRGKFYVPTKRDAPYCNNNGTVL</sequence>
<comment type="caution">
    <text evidence="10">The sequence shown here is derived from an EMBL/GenBank/DDBJ whole genome shotgun (WGS) entry which is preliminary data.</text>
</comment>
<keyword evidence="5" id="KW-0964">Secreted</keyword>
<evidence type="ECO:0000256" key="8">
    <source>
        <dbReference type="RuleBase" id="RU004262"/>
    </source>
</evidence>
<dbReference type="PRINTS" id="PR00821">
    <property type="entry name" value="TAGLIPASE"/>
</dbReference>
<comment type="similarity">
    <text evidence="3 8">Belongs to the AB hydrolase superfamily. Lipase family.</text>
</comment>
<dbReference type="Pfam" id="PF00151">
    <property type="entry name" value="Lipase"/>
    <property type="match status" value="3"/>
</dbReference>
<dbReference type="CDD" id="cd00707">
    <property type="entry name" value="Pancreat_lipase_like"/>
    <property type="match status" value="1"/>
</dbReference>
<organism evidence="10 11">
    <name type="scientific">Vespula maculifrons</name>
    <name type="common">Eastern yellow jacket</name>
    <name type="synonym">Wasp</name>
    <dbReference type="NCBI Taxonomy" id="7453"/>
    <lineage>
        <taxon>Eukaryota</taxon>
        <taxon>Metazoa</taxon>
        <taxon>Ecdysozoa</taxon>
        <taxon>Arthropoda</taxon>
        <taxon>Hexapoda</taxon>
        <taxon>Insecta</taxon>
        <taxon>Pterygota</taxon>
        <taxon>Neoptera</taxon>
        <taxon>Endopterygota</taxon>
        <taxon>Hymenoptera</taxon>
        <taxon>Apocrita</taxon>
        <taxon>Aculeata</taxon>
        <taxon>Vespoidea</taxon>
        <taxon>Vespidae</taxon>
        <taxon>Vespinae</taxon>
        <taxon>Vespula</taxon>
    </lineage>
</organism>
<dbReference type="GO" id="GO:0005576">
    <property type="term" value="C:extracellular region"/>
    <property type="evidence" value="ECO:0007669"/>
    <property type="project" value="UniProtKB-SubCell"/>
</dbReference>
<evidence type="ECO:0000313" key="11">
    <source>
        <dbReference type="Proteomes" id="UP001607303"/>
    </source>
</evidence>
<dbReference type="PANTHER" id="PTHR11610">
    <property type="entry name" value="LIPASE"/>
    <property type="match status" value="1"/>
</dbReference>
<dbReference type="Gene3D" id="3.40.50.1820">
    <property type="entry name" value="alpha/beta hydrolase"/>
    <property type="match status" value="3"/>
</dbReference>
<comment type="subcellular location">
    <subcellularLocation>
        <location evidence="2">Secreted</location>
    </subcellularLocation>
</comment>
<evidence type="ECO:0000256" key="6">
    <source>
        <dbReference type="ARBA" id="ARBA00022801"/>
    </source>
</evidence>
<evidence type="ECO:0000256" key="5">
    <source>
        <dbReference type="ARBA" id="ARBA00022525"/>
    </source>
</evidence>
<feature type="domain" description="Lipase" evidence="9">
    <location>
        <begin position="257"/>
        <end position="524"/>
    </location>
</feature>
<dbReference type="InterPro" id="IPR002334">
    <property type="entry name" value="Allerg_PlipaseA1"/>
</dbReference>
<feature type="domain" description="Lipase" evidence="9">
    <location>
        <begin position="26"/>
        <end position="238"/>
    </location>
</feature>
<dbReference type="PRINTS" id="PR00825">
    <property type="entry name" value="DOLALLERGEN"/>
</dbReference>
<dbReference type="AlphaFoldDB" id="A0ABD2BU81"/>
<feature type="domain" description="Lipase" evidence="9">
    <location>
        <begin position="554"/>
        <end position="712"/>
    </location>
</feature>
<comment type="catalytic activity">
    <reaction evidence="1">
        <text>a 1,2-diacyl-sn-glycero-3-phosphocholine + H2O = a 2-acyl-sn-glycero-3-phosphocholine + a fatty acid + H(+)</text>
        <dbReference type="Rhea" id="RHEA:18689"/>
        <dbReference type="ChEBI" id="CHEBI:15377"/>
        <dbReference type="ChEBI" id="CHEBI:15378"/>
        <dbReference type="ChEBI" id="CHEBI:28868"/>
        <dbReference type="ChEBI" id="CHEBI:57643"/>
        <dbReference type="ChEBI" id="CHEBI:57875"/>
        <dbReference type="EC" id="3.1.1.32"/>
    </reaction>
</comment>
<evidence type="ECO:0000256" key="3">
    <source>
        <dbReference type="ARBA" id="ARBA00010701"/>
    </source>
</evidence>
<accession>A0ABD2BU81</accession>